<reference evidence="2 3" key="1">
    <citation type="submission" date="2017-11" db="EMBL/GenBank/DDBJ databases">
        <title>Genomic Encyclopedia of Archaeal and Bacterial Type Strains, Phase II (KMG-II): From Individual Species to Whole Genera.</title>
        <authorList>
            <person name="Goeker M."/>
        </authorList>
    </citation>
    <scope>NUCLEOTIDE SEQUENCE [LARGE SCALE GENOMIC DNA]</scope>
    <source>
        <strain evidence="2 3">DSM 27617</strain>
    </source>
</reference>
<protein>
    <submittedName>
        <fullName evidence="2">Uncharacterized protein</fullName>
    </submittedName>
</protein>
<dbReference type="EMBL" id="PGFD01000002">
    <property type="protein sequence ID" value="PJJ64092.1"/>
    <property type="molecule type" value="Genomic_DNA"/>
</dbReference>
<keyword evidence="1" id="KW-0472">Membrane</keyword>
<dbReference type="Proteomes" id="UP000228740">
    <property type="component" value="Unassembled WGS sequence"/>
</dbReference>
<sequence length="166" mass="19602">MIRFITKYHIYFLMTLIIGLLIYDSYSRNKYRDLYQLEGLYAIGKIKEIKGYGRGTGYHFVYTFRTNGKEYKSKTDVGQLNIREAELFKNKTFLVVYLKNNVHINRIYVSIPVSRNLNQVQLQNFICKNSDLKKRLNNIPEPSWFWEIISNKGFGGIFDAAETFIL</sequence>
<dbReference type="RefSeq" id="WP_157798786.1">
    <property type="nucleotide sequence ID" value="NZ_PGFD01000002.1"/>
</dbReference>
<evidence type="ECO:0000313" key="2">
    <source>
        <dbReference type="EMBL" id="PJJ64092.1"/>
    </source>
</evidence>
<name>A0A2M9C0Z1_9FLAO</name>
<dbReference type="OrthoDB" id="1262502at2"/>
<evidence type="ECO:0000313" key="3">
    <source>
        <dbReference type="Proteomes" id="UP000228740"/>
    </source>
</evidence>
<keyword evidence="3" id="KW-1185">Reference proteome</keyword>
<keyword evidence="1" id="KW-0812">Transmembrane</keyword>
<organism evidence="2 3">
    <name type="scientific">Chryseobacterium geocarposphaerae</name>
    <dbReference type="NCBI Taxonomy" id="1416776"/>
    <lineage>
        <taxon>Bacteria</taxon>
        <taxon>Pseudomonadati</taxon>
        <taxon>Bacteroidota</taxon>
        <taxon>Flavobacteriia</taxon>
        <taxon>Flavobacteriales</taxon>
        <taxon>Weeksellaceae</taxon>
        <taxon>Chryseobacterium group</taxon>
        <taxon>Chryseobacterium</taxon>
    </lineage>
</organism>
<keyword evidence="1" id="KW-1133">Transmembrane helix</keyword>
<feature type="transmembrane region" description="Helical" evidence="1">
    <location>
        <begin position="6"/>
        <end position="23"/>
    </location>
</feature>
<accession>A0A2M9C0Z1</accession>
<gene>
    <name evidence="2" type="ORF">CLV73_2447</name>
</gene>
<proteinExistence type="predicted"/>
<evidence type="ECO:0000256" key="1">
    <source>
        <dbReference type="SAM" id="Phobius"/>
    </source>
</evidence>
<dbReference type="AlphaFoldDB" id="A0A2M9C0Z1"/>
<comment type="caution">
    <text evidence="2">The sequence shown here is derived from an EMBL/GenBank/DDBJ whole genome shotgun (WGS) entry which is preliminary data.</text>
</comment>